<sequence>MDLAREARIIGTSRDNDIRAVTSLPNLQSEKGCTELHRLGDQNSERGDACSVLSHPAMGSRLLCCVALCLLGTGPVDSGVTQTPRYLIKARGQQVTLRCSPISGHNHVFWYQQPLGQGPQFLFYYYNGKENEKGDVPARFSGQQFSDYRSELNVSVLELKDSALYLCASSSAQPCRVTSVLCTNLPAPAWNKLRADRSVRTSGQQWERRLS</sequence>
<feature type="domain" description="Ig-like" evidence="3">
    <location>
        <begin position="75"/>
        <end position="178"/>
    </location>
</feature>
<protein>
    <recommendedName>
        <fullName evidence="3">Ig-like domain-containing protein</fullName>
    </recommendedName>
</protein>
<dbReference type="Ensembl" id="ENSEAST00005060746.1">
    <property type="protein sequence ID" value="ENSEASP00005058512.1"/>
    <property type="gene ID" value="ENSEASG00005036588.1"/>
</dbReference>
<evidence type="ECO:0000256" key="1">
    <source>
        <dbReference type="ARBA" id="ARBA00022729"/>
    </source>
</evidence>
<evidence type="ECO:0000313" key="4">
    <source>
        <dbReference type="Ensembl" id="ENSEASP00005058512.1"/>
    </source>
</evidence>
<name>A0A9L0K812_EQUAS</name>
<dbReference type="SMART" id="SM00406">
    <property type="entry name" value="IGv"/>
    <property type="match status" value="1"/>
</dbReference>
<dbReference type="PANTHER" id="PTHR23268">
    <property type="entry name" value="T-CELL RECEPTOR BETA CHAIN"/>
    <property type="match status" value="1"/>
</dbReference>
<dbReference type="PANTHER" id="PTHR23268:SF6">
    <property type="entry name" value="T CELL RECEPTOR BETA VARIABLE 5-5-RELATED"/>
    <property type="match status" value="1"/>
</dbReference>
<reference evidence="4 5" key="1">
    <citation type="journal article" date="2020" name="Nat. Commun.">
        <title>Donkey genomes provide new insights into domestication and selection for coat color.</title>
        <authorList>
            <person name="Wang"/>
            <person name="C."/>
            <person name="Li"/>
            <person name="H."/>
            <person name="Guo"/>
            <person name="Y."/>
            <person name="Huang"/>
            <person name="J."/>
            <person name="Sun"/>
            <person name="Y."/>
            <person name="Min"/>
            <person name="J."/>
            <person name="Wang"/>
            <person name="J."/>
            <person name="Fang"/>
            <person name="X."/>
            <person name="Zhao"/>
            <person name="Z."/>
            <person name="Wang"/>
            <person name="S."/>
            <person name="Zhang"/>
            <person name="Y."/>
            <person name="Liu"/>
            <person name="Q."/>
            <person name="Jiang"/>
            <person name="Q."/>
            <person name="Wang"/>
            <person name="X."/>
            <person name="Guo"/>
            <person name="Y."/>
            <person name="Yang"/>
            <person name="C."/>
            <person name="Wang"/>
            <person name="Y."/>
            <person name="Tian"/>
            <person name="F."/>
            <person name="Zhuang"/>
            <person name="G."/>
            <person name="Fan"/>
            <person name="Y."/>
            <person name="Gao"/>
            <person name="Q."/>
            <person name="Li"/>
            <person name="Y."/>
            <person name="Ju"/>
            <person name="Z."/>
            <person name="Li"/>
            <person name="J."/>
            <person name="Li"/>
            <person name="R."/>
            <person name="Hou"/>
            <person name="M."/>
            <person name="Yang"/>
            <person name="G."/>
            <person name="Liu"/>
            <person name="G."/>
            <person name="Liu"/>
            <person name="W."/>
            <person name="Guo"/>
            <person name="J."/>
            <person name="Pan"/>
            <person name="S."/>
            <person name="Fan"/>
            <person name="G."/>
            <person name="Zhang"/>
            <person name="W."/>
            <person name="Zhang"/>
            <person name="R."/>
            <person name="Yu"/>
            <person name="J."/>
            <person name="Zhang"/>
            <person name="X."/>
            <person name="Yin"/>
            <person name="Q."/>
            <person name="Ji"/>
            <person name="C."/>
            <person name="Jin"/>
            <person name="Y."/>
            <person name="Yue"/>
            <person name="G."/>
            <person name="Liu"/>
            <person name="M."/>
            <person name="Xu"/>
            <person name="J."/>
            <person name="Liu"/>
            <person name="S."/>
            <person name="Jordana"/>
            <person name="J."/>
            <person name="Noce"/>
            <person name="A."/>
            <person name="Amills"/>
            <person name="M."/>
            <person name="Wu"/>
            <person name="D.D."/>
            <person name="Li"/>
            <person name="S."/>
            <person name="Zhou"/>
            <person name="X. and Zhong"/>
            <person name="J."/>
        </authorList>
    </citation>
    <scope>NUCLEOTIDE SEQUENCE [LARGE SCALE GENOMIC DNA]</scope>
</reference>
<dbReference type="Proteomes" id="UP000694387">
    <property type="component" value="Chromosome 1"/>
</dbReference>
<dbReference type="GeneTree" id="ENSGT00940000154270"/>
<dbReference type="InterPro" id="IPR013106">
    <property type="entry name" value="Ig_V-set"/>
</dbReference>
<evidence type="ECO:0000256" key="2">
    <source>
        <dbReference type="ARBA" id="ARBA00022859"/>
    </source>
</evidence>
<reference evidence="4" key="2">
    <citation type="submission" date="2025-08" db="UniProtKB">
        <authorList>
            <consortium name="Ensembl"/>
        </authorList>
    </citation>
    <scope>IDENTIFICATION</scope>
</reference>
<keyword evidence="1" id="KW-0732">Signal</keyword>
<dbReference type="InterPro" id="IPR007110">
    <property type="entry name" value="Ig-like_dom"/>
</dbReference>
<dbReference type="AlphaFoldDB" id="A0A9L0K812"/>
<dbReference type="SMART" id="SM00409">
    <property type="entry name" value="IG"/>
    <property type="match status" value="1"/>
</dbReference>
<dbReference type="Gene3D" id="2.60.40.10">
    <property type="entry name" value="Immunoglobulins"/>
    <property type="match status" value="1"/>
</dbReference>
<dbReference type="Pfam" id="PF07686">
    <property type="entry name" value="V-set"/>
    <property type="match status" value="1"/>
</dbReference>
<keyword evidence="5" id="KW-1185">Reference proteome</keyword>
<reference evidence="4" key="3">
    <citation type="submission" date="2025-09" db="UniProtKB">
        <authorList>
            <consortium name="Ensembl"/>
        </authorList>
    </citation>
    <scope>IDENTIFICATION</scope>
</reference>
<organism evidence="4 5">
    <name type="scientific">Equus asinus</name>
    <name type="common">Donkey</name>
    <name type="synonym">Equus africanus asinus</name>
    <dbReference type="NCBI Taxonomy" id="9793"/>
    <lineage>
        <taxon>Eukaryota</taxon>
        <taxon>Metazoa</taxon>
        <taxon>Chordata</taxon>
        <taxon>Craniata</taxon>
        <taxon>Vertebrata</taxon>
        <taxon>Euteleostomi</taxon>
        <taxon>Mammalia</taxon>
        <taxon>Eutheria</taxon>
        <taxon>Laurasiatheria</taxon>
        <taxon>Perissodactyla</taxon>
        <taxon>Equidae</taxon>
        <taxon>Equus</taxon>
    </lineage>
</organism>
<evidence type="ECO:0000259" key="3">
    <source>
        <dbReference type="PROSITE" id="PS50835"/>
    </source>
</evidence>
<dbReference type="InterPro" id="IPR003599">
    <property type="entry name" value="Ig_sub"/>
</dbReference>
<dbReference type="SUPFAM" id="SSF48726">
    <property type="entry name" value="Immunoglobulin"/>
    <property type="match status" value="1"/>
</dbReference>
<dbReference type="GO" id="GO:0005886">
    <property type="term" value="C:plasma membrane"/>
    <property type="evidence" value="ECO:0007669"/>
    <property type="project" value="TreeGrafter"/>
</dbReference>
<dbReference type="GO" id="GO:0007166">
    <property type="term" value="P:cell surface receptor signaling pathway"/>
    <property type="evidence" value="ECO:0007669"/>
    <property type="project" value="TreeGrafter"/>
</dbReference>
<dbReference type="InterPro" id="IPR050413">
    <property type="entry name" value="TCR_beta_variable"/>
</dbReference>
<accession>A0A9L0K812</accession>
<dbReference type="GO" id="GO:0002376">
    <property type="term" value="P:immune system process"/>
    <property type="evidence" value="ECO:0007669"/>
    <property type="project" value="UniProtKB-KW"/>
</dbReference>
<dbReference type="InterPro" id="IPR013783">
    <property type="entry name" value="Ig-like_fold"/>
</dbReference>
<dbReference type="CDD" id="cd05899">
    <property type="entry name" value="IgV_TCR_beta"/>
    <property type="match status" value="1"/>
</dbReference>
<keyword evidence="2" id="KW-0391">Immunity</keyword>
<proteinExistence type="predicted"/>
<dbReference type="PROSITE" id="PS50835">
    <property type="entry name" value="IG_LIKE"/>
    <property type="match status" value="1"/>
</dbReference>
<dbReference type="InterPro" id="IPR036179">
    <property type="entry name" value="Ig-like_dom_sf"/>
</dbReference>
<evidence type="ECO:0000313" key="5">
    <source>
        <dbReference type="Proteomes" id="UP000694387"/>
    </source>
</evidence>